<dbReference type="PANTHER" id="PTHR10357">
    <property type="entry name" value="ALPHA-AMYLASE FAMILY MEMBER"/>
    <property type="match status" value="1"/>
</dbReference>
<evidence type="ECO:0000256" key="13">
    <source>
        <dbReference type="PIRSR" id="PIRSR001024-1"/>
    </source>
</evidence>
<keyword evidence="17" id="KW-0812">Transmembrane</keyword>
<evidence type="ECO:0000256" key="17">
    <source>
        <dbReference type="SAM" id="Phobius"/>
    </source>
</evidence>
<feature type="disulfide bond" evidence="15">
    <location>
        <begin position="52"/>
        <end position="60"/>
    </location>
</feature>
<reference evidence="20" key="1">
    <citation type="submission" date="2022-06" db="EMBL/GenBank/DDBJ databases">
        <title>Complete genome sequences of two strains of the flax pathogen Septoria linicola.</title>
        <authorList>
            <person name="Lapalu N."/>
            <person name="Simon A."/>
            <person name="Demenou B."/>
            <person name="Paumier D."/>
            <person name="Guillot M.-P."/>
            <person name="Gout L."/>
            <person name="Valade R."/>
        </authorList>
    </citation>
    <scope>NUCLEOTIDE SEQUENCE</scope>
    <source>
        <strain evidence="20">SE15195</strain>
    </source>
</reference>
<feature type="domain" description="Glycosyl hydrolase family 13 catalytic" evidence="19">
    <location>
        <begin position="35"/>
        <end position="393"/>
    </location>
</feature>
<evidence type="ECO:0000256" key="7">
    <source>
        <dbReference type="ARBA" id="ARBA00022801"/>
    </source>
</evidence>
<comment type="catalytic activity">
    <reaction evidence="1">
        <text>Endohydrolysis of (1-&gt;4)-alpha-D-glucosidic linkages in polysaccharides containing three or more (1-&gt;4)-alpha-linked D-glucose units.</text>
        <dbReference type="EC" id="3.2.1.1"/>
    </reaction>
</comment>
<feature type="disulfide bond" evidence="15">
    <location>
        <begin position="174"/>
        <end position="187"/>
    </location>
</feature>
<evidence type="ECO:0000256" key="3">
    <source>
        <dbReference type="ARBA" id="ARBA00008061"/>
    </source>
</evidence>
<keyword evidence="6 18" id="KW-0732">Signal</keyword>
<evidence type="ECO:0000256" key="14">
    <source>
        <dbReference type="PIRSR" id="PIRSR001024-2"/>
    </source>
</evidence>
<dbReference type="EMBL" id="CP099421">
    <property type="protein sequence ID" value="USW52012.1"/>
    <property type="molecule type" value="Genomic_DNA"/>
</dbReference>
<feature type="binding site" evidence="16">
    <location>
        <position position="368"/>
    </location>
    <ligand>
        <name>substrate</name>
    </ligand>
</feature>
<evidence type="ECO:0000256" key="1">
    <source>
        <dbReference type="ARBA" id="ARBA00000548"/>
    </source>
</evidence>
<evidence type="ECO:0000256" key="12">
    <source>
        <dbReference type="ARBA" id="ARBA00023295"/>
    </source>
</evidence>
<comment type="cofactor">
    <cofactor evidence="2">
        <name>Ca(2+)</name>
        <dbReference type="ChEBI" id="CHEBI:29108"/>
    </cofactor>
</comment>
<feature type="binding site" evidence="16">
    <location>
        <position position="320"/>
    </location>
    <ligand>
        <name>substrate</name>
    </ligand>
</feature>
<evidence type="ECO:0000256" key="6">
    <source>
        <dbReference type="ARBA" id="ARBA00022729"/>
    </source>
</evidence>
<keyword evidence="5" id="KW-0479">Metal-binding</keyword>
<dbReference type="PIRSF" id="PIRSF001024">
    <property type="entry name" value="Alph-amyl_fung"/>
    <property type="match status" value="1"/>
</dbReference>
<keyword evidence="7 20" id="KW-0378">Hydrolase</keyword>
<evidence type="ECO:0000256" key="4">
    <source>
        <dbReference type="ARBA" id="ARBA00012595"/>
    </source>
</evidence>
<dbReference type="Gene3D" id="2.60.40.1180">
    <property type="entry name" value="Golgi alpha-mannosidase II"/>
    <property type="match status" value="1"/>
</dbReference>
<dbReference type="GO" id="GO:0016052">
    <property type="term" value="P:carbohydrate catabolic process"/>
    <property type="evidence" value="ECO:0007669"/>
    <property type="project" value="InterPro"/>
</dbReference>
<dbReference type="InterPro" id="IPR013780">
    <property type="entry name" value="Glyco_hydro_b"/>
</dbReference>
<protein>
    <recommendedName>
        <fullName evidence="4">alpha-amylase</fullName>
        <ecNumber evidence="4">3.2.1.1</ecNumber>
    </recommendedName>
</protein>
<dbReference type="Pfam" id="PF00128">
    <property type="entry name" value="Alpha-amylase"/>
    <property type="match status" value="1"/>
</dbReference>
<dbReference type="AlphaFoldDB" id="A0A9Q9AM65"/>
<feature type="binding site" evidence="16">
    <location>
        <position position="257"/>
    </location>
    <ligand>
        <name>substrate</name>
    </ligand>
</feature>
<keyword evidence="11" id="KW-0119">Carbohydrate metabolism</keyword>
<evidence type="ECO:0000256" key="10">
    <source>
        <dbReference type="ARBA" id="ARBA00023180"/>
    </source>
</evidence>
<dbReference type="Pfam" id="PF09260">
    <property type="entry name" value="A_amylase_dom_C"/>
    <property type="match status" value="1"/>
</dbReference>
<dbReference type="CDD" id="cd11319">
    <property type="entry name" value="AmyAc_euk_AmyA"/>
    <property type="match status" value="1"/>
</dbReference>
<dbReference type="Gene3D" id="3.20.20.80">
    <property type="entry name" value="Glycosidases"/>
    <property type="match status" value="1"/>
</dbReference>
<dbReference type="EC" id="3.2.1.1" evidence="4"/>
<evidence type="ECO:0000313" key="20">
    <source>
        <dbReference type="EMBL" id="USW52012.1"/>
    </source>
</evidence>
<evidence type="ECO:0000256" key="15">
    <source>
        <dbReference type="PIRSR" id="PIRSR001024-4"/>
    </source>
</evidence>
<dbReference type="PANTHER" id="PTHR10357:SF215">
    <property type="entry name" value="ALPHA-AMYLASE 1"/>
    <property type="match status" value="1"/>
</dbReference>
<dbReference type="InterPro" id="IPR015340">
    <property type="entry name" value="A_amylase_C_dom"/>
</dbReference>
<dbReference type="InterPro" id="IPR013777">
    <property type="entry name" value="A-amylase-like"/>
</dbReference>
<dbReference type="SUPFAM" id="SSF51445">
    <property type="entry name" value="(Trans)glycosidases"/>
    <property type="match status" value="1"/>
</dbReference>
<keyword evidence="9 15" id="KW-1015">Disulfide bond</keyword>
<feature type="disulfide bond" evidence="15">
    <location>
        <begin position="464"/>
        <end position="499"/>
    </location>
</feature>
<dbReference type="SMART" id="SM00642">
    <property type="entry name" value="Aamy"/>
    <property type="match status" value="1"/>
</dbReference>
<evidence type="ECO:0000256" key="11">
    <source>
        <dbReference type="ARBA" id="ARBA00023277"/>
    </source>
</evidence>
<keyword evidence="8" id="KW-0106">Calcium</keyword>
<feature type="binding site" evidence="16">
    <location>
        <position position="227"/>
    </location>
    <ligand>
        <name>substrate</name>
    </ligand>
</feature>
<keyword evidence="17" id="KW-1133">Transmembrane helix</keyword>
<dbReference type="FunFam" id="3.20.20.80:FF:000120">
    <property type="entry name" value="Alpha-amylase A"/>
    <property type="match status" value="1"/>
</dbReference>
<name>A0A9Q9AM65_9PEZI</name>
<keyword evidence="17" id="KW-0472">Membrane</keyword>
<dbReference type="GO" id="GO:0005509">
    <property type="term" value="F:calcium ion binding"/>
    <property type="evidence" value="ECO:0007669"/>
    <property type="project" value="InterPro"/>
</dbReference>
<evidence type="ECO:0000256" key="18">
    <source>
        <dbReference type="SAM" id="SignalP"/>
    </source>
</evidence>
<comment type="similarity">
    <text evidence="3">Belongs to the glycosyl hydrolase 13 family.</text>
</comment>
<keyword evidence="10" id="KW-0325">Glycoprotein</keyword>
<accession>A0A9Q9AM65</accession>
<keyword evidence="12" id="KW-0326">Glycosidase</keyword>
<feature type="active site" description="Proton donor" evidence="13">
    <location>
        <position position="253"/>
    </location>
</feature>
<evidence type="ECO:0000256" key="9">
    <source>
        <dbReference type="ARBA" id="ARBA00023157"/>
    </source>
</evidence>
<sequence>MNSLLWSITLGAILLNATAVNAATLDEWRGRTIYQVLTDRFARSDGSTDASCEVVDGRYCGGSWKGIKDQLDYIQGMNFDAIWMSPVVSQLDQTTIDGEAYTGYWAQDLYALNERFGTAEDLRDLIDELHRRGMYIMFDIVVNHMAYAGHPRQLATQARHLNPFNDEKYYHSYCPVDGDDRRTTEVCWLGSNTVPLADLRTEKTDVREMFGDWIGEMVSNYSIDGLRIDTALNVEPGFFPDFVDASNVFNTGETMDGDNSFVCRWADTIGSILNYPIYYPLIRTFSSPEGNINDLITTIYTMRENCKDPTAYGIFSENHDVQRFTELTNDTAQAKNVLAFNIMADGIPIIYQGQEQHMTGGVNPYTNRAPMWHTEFDTNAELYKHIADLVLARQHFALDGDDYTASENDVIYQDYHTFALRKGKGDKQVITVLNNNGHTSEDFEIEIKGHKLEHGTTVLEVLSCTRLTVSKSGILTVPMGSGLPKVIYPEKHLKNSGLCGEGEPLPKPSPTIIATTYATTINGHSTMVATSATSSPKHSKLAIGGAPQDRATTAALPVLAAVLSILLASSSAFLYRSTGF</sequence>
<evidence type="ECO:0000256" key="5">
    <source>
        <dbReference type="ARBA" id="ARBA00022723"/>
    </source>
</evidence>
<feature type="binding site" evidence="16">
    <location>
        <position position="144"/>
    </location>
    <ligand>
        <name>substrate</name>
    </ligand>
</feature>
<dbReference type="InterPro" id="IPR006047">
    <property type="entry name" value="GH13_cat_dom"/>
</dbReference>
<feature type="active site" description="Nucleophile" evidence="13">
    <location>
        <position position="229"/>
    </location>
</feature>
<dbReference type="InterPro" id="IPR017853">
    <property type="entry name" value="GH"/>
</dbReference>
<dbReference type="SUPFAM" id="SSF51011">
    <property type="entry name" value="Glycosyl hydrolase domain"/>
    <property type="match status" value="1"/>
</dbReference>
<feature type="disulfide bond" evidence="15">
    <location>
        <begin position="263"/>
        <end position="306"/>
    </location>
</feature>
<evidence type="ECO:0000259" key="19">
    <source>
        <dbReference type="SMART" id="SM00642"/>
    </source>
</evidence>
<keyword evidence="21" id="KW-1185">Reference proteome</keyword>
<dbReference type="GO" id="GO:0004556">
    <property type="term" value="F:alpha-amylase activity"/>
    <property type="evidence" value="ECO:0007669"/>
    <property type="project" value="UniProtKB-EC"/>
</dbReference>
<feature type="site" description="Transition state stabilizer" evidence="14">
    <location>
        <position position="320"/>
    </location>
</feature>
<feature type="chain" id="PRO_5040474429" description="alpha-amylase" evidence="18">
    <location>
        <begin position="23"/>
        <end position="580"/>
    </location>
</feature>
<evidence type="ECO:0000256" key="8">
    <source>
        <dbReference type="ARBA" id="ARBA00022837"/>
    </source>
</evidence>
<dbReference type="Proteomes" id="UP001056384">
    <property type="component" value="Chromosome 4"/>
</dbReference>
<evidence type="ECO:0000313" key="21">
    <source>
        <dbReference type="Proteomes" id="UP001056384"/>
    </source>
</evidence>
<evidence type="ECO:0000256" key="2">
    <source>
        <dbReference type="ARBA" id="ARBA00001913"/>
    </source>
</evidence>
<feature type="binding site" evidence="16">
    <location>
        <position position="105"/>
    </location>
    <ligand>
        <name>substrate</name>
    </ligand>
</feature>
<feature type="signal peptide" evidence="18">
    <location>
        <begin position="1"/>
        <end position="22"/>
    </location>
</feature>
<proteinExistence type="inferred from homology"/>
<evidence type="ECO:0000256" key="16">
    <source>
        <dbReference type="PIRSR" id="PIRSR001024-5"/>
    </source>
</evidence>
<feature type="transmembrane region" description="Helical" evidence="17">
    <location>
        <begin position="554"/>
        <end position="575"/>
    </location>
</feature>
<organism evidence="20 21">
    <name type="scientific">Septoria linicola</name>
    <dbReference type="NCBI Taxonomy" id="215465"/>
    <lineage>
        <taxon>Eukaryota</taxon>
        <taxon>Fungi</taxon>
        <taxon>Dikarya</taxon>
        <taxon>Ascomycota</taxon>
        <taxon>Pezizomycotina</taxon>
        <taxon>Dothideomycetes</taxon>
        <taxon>Dothideomycetidae</taxon>
        <taxon>Mycosphaerellales</taxon>
        <taxon>Mycosphaerellaceae</taxon>
        <taxon>Septoria</taxon>
    </lineage>
</organism>
<gene>
    <name evidence="20" type="ORF">Slin15195_G053310</name>
</gene>